<dbReference type="InterPro" id="IPR053772">
    <property type="entry name" value="At1g61320/At1g61330-like"/>
</dbReference>
<dbReference type="Gene3D" id="3.80.10.10">
    <property type="entry name" value="Ribonuclease Inhibitor"/>
    <property type="match status" value="1"/>
</dbReference>
<dbReference type="PANTHER" id="PTHR34145:SF68">
    <property type="entry name" value="FBD DOMAIN-CONTAINING PROTEIN"/>
    <property type="match status" value="1"/>
</dbReference>
<protein>
    <recommendedName>
        <fullName evidence="2">F-box domain-containing protein</fullName>
    </recommendedName>
</protein>
<proteinExistence type="predicted"/>
<evidence type="ECO:0000313" key="4">
    <source>
        <dbReference type="Proteomes" id="UP001497516"/>
    </source>
</evidence>
<dbReference type="SUPFAM" id="SSF81383">
    <property type="entry name" value="F-box domain"/>
    <property type="match status" value="1"/>
</dbReference>
<accession>A0AAV2F398</accession>
<evidence type="ECO:0000313" key="3">
    <source>
        <dbReference type="EMBL" id="CAL1392654.1"/>
    </source>
</evidence>
<dbReference type="Proteomes" id="UP001497516">
    <property type="component" value="Chromosome 6"/>
</dbReference>
<dbReference type="CDD" id="cd22160">
    <property type="entry name" value="F-box_AtFBL13-like"/>
    <property type="match status" value="1"/>
</dbReference>
<evidence type="ECO:0000256" key="1">
    <source>
        <dbReference type="SAM" id="MobiDB-lite"/>
    </source>
</evidence>
<gene>
    <name evidence="3" type="ORF">LTRI10_LOCUS33282</name>
</gene>
<dbReference type="PROSITE" id="PS50181">
    <property type="entry name" value="FBOX"/>
    <property type="match status" value="1"/>
</dbReference>
<name>A0AAV2F398_9ROSI</name>
<dbReference type="InterPro" id="IPR036047">
    <property type="entry name" value="F-box-like_dom_sf"/>
</dbReference>
<dbReference type="EMBL" id="OZ034819">
    <property type="protein sequence ID" value="CAL1392654.1"/>
    <property type="molecule type" value="Genomic_DNA"/>
</dbReference>
<dbReference type="InterPro" id="IPR053781">
    <property type="entry name" value="F-box_AtFBL13-like"/>
</dbReference>
<feature type="region of interest" description="Disordered" evidence="1">
    <location>
        <begin position="1"/>
        <end position="27"/>
    </location>
</feature>
<dbReference type="Pfam" id="PF23622">
    <property type="entry name" value="LRR_At1g61320_AtMIF1"/>
    <property type="match status" value="1"/>
</dbReference>
<dbReference type="InterPro" id="IPR055357">
    <property type="entry name" value="LRR_At1g61320_AtMIF1"/>
</dbReference>
<dbReference type="SUPFAM" id="SSF52047">
    <property type="entry name" value="RNI-like"/>
    <property type="match status" value="1"/>
</dbReference>
<evidence type="ECO:0000259" key="2">
    <source>
        <dbReference type="PROSITE" id="PS50181"/>
    </source>
</evidence>
<feature type="domain" description="F-box" evidence="2">
    <location>
        <begin position="49"/>
        <end position="98"/>
    </location>
</feature>
<reference evidence="3 4" key="1">
    <citation type="submission" date="2024-04" db="EMBL/GenBank/DDBJ databases">
        <authorList>
            <person name="Fracassetti M."/>
        </authorList>
    </citation>
    <scope>NUCLEOTIDE SEQUENCE [LARGE SCALE GENOMIC DNA]</scope>
</reference>
<organism evidence="3 4">
    <name type="scientific">Linum trigynum</name>
    <dbReference type="NCBI Taxonomy" id="586398"/>
    <lineage>
        <taxon>Eukaryota</taxon>
        <taxon>Viridiplantae</taxon>
        <taxon>Streptophyta</taxon>
        <taxon>Embryophyta</taxon>
        <taxon>Tracheophyta</taxon>
        <taxon>Spermatophyta</taxon>
        <taxon>Magnoliopsida</taxon>
        <taxon>eudicotyledons</taxon>
        <taxon>Gunneridae</taxon>
        <taxon>Pentapetalae</taxon>
        <taxon>rosids</taxon>
        <taxon>fabids</taxon>
        <taxon>Malpighiales</taxon>
        <taxon>Linaceae</taxon>
        <taxon>Linum</taxon>
    </lineage>
</organism>
<dbReference type="InterPro" id="IPR001810">
    <property type="entry name" value="F-box_dom"/>
</dbReference>
<keyword evidence="4" id="KW-1185">Reference proteome</keyword>
<sequence>MSSSSSFADQRGEENKGADPATVAAEGSVLTGHEKEELWEGGDSNSCSLDRINGFPDEILVNVLSSLTLKEAARTSVLSNRWKDLWKSAVTVMDFEHLTKLNQILDRHAAPKKQIRRWQKEHRRWFIDWVNGVLTQLQQQNHRGSKLSKFRICFTLNKRCNSEGDIDRWLEFAISREVEHLELSLNMMRLWGEWDYDSYPFSQGCFNHIKTPTGLSNIKSLRSLRLSYVAVKGEVLQHFISNCPFLEVLDVEQSRLLKALKVVGSSTSPLPLKHLEVKGCLFLRSVEIEHAPHLSHLIHEGRVAELHVDNCPRLVDVTIFFDDWHPSKIPFLSSYAGQLESLTLETSQRAIKFLDVPELPRLKSLTLRTDALSCDSILGLIPVINACPSLQKLTVKLLLYSRDSSDHSGPYDQQGGIAHCEGIKVVEVVGFSGYHVDCEFVDYVLEHFVGLERMVIDRGLTTPFRGELKNNCSKKQAKKARKLALNYKSKASASLEFLVI</sequence>
<dbReference type="InterPro" id="IPR032675">
    <property type="entry name" value="LRR_dom_sf"/>
</dbReference>
<dbReference type="AlphaFoldDB" id="A0AAV2F398"/>
<dbReference type="Pfam" id="PF00646">
    <property type="entry name" value="F-box"/>
    <property type="match status" value="1"/>
</dbReference>
<dbReference type="PANTHER" id="PTHR34145">
    <property type="entry name" value="OS02G0105600 PROTEIN"/>
    <property type="match status" value="1"/>
</dbReference>